<evidence type="ECO:0008006" key="2">
    <source>
        <dbReference type="Google" id="ProtNLM"/>
    </source>
</evidence>
<dbReference type="Gene3D" id="3.30.450.20">
    <property type="entry name" value="PAS domain"/>
    <property type="match status" value="1"/>
</dbReference>
<proteinExistence type="predicted"/>
<accession>A0A0F9Y5U7</accession>
<comment type="caution">
    <text evidence="1">The sequence shown here is derived from an EMBL/GenBank/DDBJ whole genome shotgun (WGS) entry which is preliminary data.</text>
</comment>
<reference evidence="1" key="1">
    <citation type="journal article" date="2015" name="Nature">
        <title>Complex archaea that bridge the gap between prokaryotes and eukaryotes.</title>
        <authorList>
            <person name="Spang A."/>
            <person name="Saw J.H."/>
            <person name="Jorgensen S.L."/>
            <person name="Zaremba-Niedzwiedzka K."/>
            <person name="Martijn J."/>
            <person name="Lind A.E."/>
            <person name="van Eijk R."/>
            <person name="Schleper C."/>
            <person name="Guy L."/>
            <person name="Ettema T.J."/>
        </authorList>
    </citation>
    <scope>NUCLEOTIDE SEQUENCE</scope>
</reference>
<name>A0A0F9Y5U7_9ZZZZ</name>
<evidence type="ECO:0000313" key="1">
    <source>
        <dbReference type="EMBL" id="KKO07277.1"/>
    </source>
</evidence>
<gene>
    <name evidence="1" type="ORF">LCGC14_0058450</name>
</gene>
<sequence>MTTLSLSPNLSSRVCYYPSSARSLTPSTRVHSAQLLEPPAYVKHYDSQLSHLDNWLAIIALVGKVASRSGANGVLDRVSEVQNRFRHLRVQLATALTEEYAREYEMVLGSRAAIAVDMLVRNLFERSADIGFLSTDNILRSYMDGDNEESAGTIHQHLQRYVAKYSVYDDVMLLDAEGKLRTRLTSAEADAPRDDALFQAMSASLSQGQAGYLEYFAATPLVPQRHRALLFIAPIYQQETTPSTCLGYLALSFNLDEEMRGIFEEVADSQYELALLDKEGHVVASSLPQLRLGESMPQVGVACVEVLVLEGKAYACRQVSSASYQGYAGLGWRCIALTELAGSAKAPSHDMSTPSGATDVVKGQLSDIRQQASLIAQQLNLAVINGHIISVRHKAVELVPVLHQIREIGNLTERLFGVSISTLSEGMSQTAIADASMRAFSMVSIMDRNLYERANDVRWWALDERIRRKLSAAADGSEQARSEISAVIRSINCLYTVYTNILVFDREGIIVAVSDQASSDIIGTRVPETLPLAACLTISSEQGYVVTAFTESELYANRSTYLYCAPVLDFNSNTVVGGIATVFDATPEFQQILADNLPSRNAESLPPFALFIDADGQVISATLPGISLPLLLDGCYGEVLALRNGERLFQRLEYEGNSYLCAMVASTGYREYKRQDNYRNDVISIACLPID</sequence>
<organism evidence="1">
    <name type="scientific">marine sediment metagenome</name>
    <dbReference type="NCBI Taxonomy" id="412755"/>
    <lineage>
        <taxon>unclassified sequences</taxon>
        <taxon>metagenomes</taxon>
        <taxon>ecological metagenomes</taxon>
    </lineage>
</organism>
<dbReference type="EMBL" id="LAZR01000013">
    <property type="protein sequence ID" value="KKO07277.1"/>
    <property type="molecule type" value="Genomic_DNA"/>
</dbReference>
<dbReference type="AlphaFoldDB" id="A0A0F9Y5U7"/>
<protein>
    <recommendedName>
        <fullName evidence="2">Cache domain-containing protein</fullName>
    </recommendedName>
</protein>